<name>A0A6C0PCA5_9BACL</name>
<protein>
    <submittedName>
        <fullName evidence="2">Uncharacterized protein</fullName>
    </submittedName>
</protein>
<sequence length="56" mass="6570">MNYESMIQEQKRAYGFIKLTKDQLHIMKSASVAENKPIPAQGSRRRKDHLRLINNN</sequence>
<organism evidence="2 3">
    <name type="scientific">Paenibacillus rhizovicinus</name>
    <dbReference type="NCBI Taxonomy" id="2704463"/>
    <lineage>
        <taxon>Bacteria</taxon>
        <taxon>Bacillati</taxon>
        <taxon>Bacillota</taxon>
        <taxon>Bacilli</taxon>
        <taxon>Bacillales</taxon>
        <taxon>Paenibacillaceae</taxon>
        <taxon>Paenibacillus</taxon>
    </lineage>
</organism>
<accession>A0A6C0PCA5</accession>
<reference evidence="2 3" key="1">
    <citation type="submission" date="2020-02" db="EMBL/GenBank/DDBJ databases">
        <title>Paenibacillus sp. nov., isolated from rhizosphere soil of tomato.</title>
        <authorList>
            <person name="Weon H.-Y."/>
            <person name="Lee S.A."/>
        </authorList>
    </citation>
    <scope>NUCLEOTIDE SEQUENCE [LARGE SCALE GENOMIC DNA]</scope>
    <source>
        <strain evidence="2 3">14171R-81</strain>
        <plasmid evidence="2 3">unnamed1</plasmid>
    </source>
</reference>
<dbReference type="RefSeq" id="WP_162645599.1">
    <property type="nucleotide sequence ID" value="NZ_CP048287.1"/>
</dbReference>
<dbReference type="KEGG" id="prz:GZH47_31645"/>
<keyword evidence="3" id="KW-1185">Reference proteome</keyword>
<proteinExistence type="predicted"/>
<dbReference type="AlphaFoldDB" id="A0A6C0PCA5"/>
<keyword evidence="2" id="KW-0614">Plasmid</keyword>
<geneLocation type="plasmid" evidence="2 3">
    <name>unnamed1</name>
</geneLocation>
<evidence type="ECO:0000256" key="1">
    <source>
        <dbReference type="SAM" id="MobiDB-lite"/>
    </source>
</evidence>
<gene>
    <name evidence="2" type="ORF">GZH47_31645</name>
</gene>
<feature type="region of interest" description="Disordered" evidence="1">
    <location>
        <begin position="35"/>
        <end position="56"/>
    </location>
</feature>
<dbReference type="EMBL" id="CP048287">
    <property type="protein sequence ID" value="QHW35453.1"/>
    <property type="molecule type" value="Genomic_DNA"/>
</dbReference>
<dbReference type="Proteomes" id="UP000479114">
    <property type="component" value="Plasmid unnamed1"/>
</dbReference>
<evidence type="ECO:0000313" key="2">
    <source>
        <dbReference type="EMBL" id="QHW35453.1"/>
    </source>
</evidence>
<evidence type="ECO:0000313" key="3">
    <source>
        <dbReference type="Proteomes" id="UP000479114"/>
    </source>
</evidence>